<gene>
    <name evidence="1" type="ORF">EDB81DRAFT_683885</name>
</gene>
<accession>A0A9P9FGH6</accession>
<name>A0A9P9FGH6_9HYPO</name>
<sequence length="551" mass="59137">MTDIVKIESRFENSKTGLSIWKIGTGWLIRSDLLVTAGDVVYDTEYQLGGATQVKCYIGYRGRTSPENSQIQPRYGRRVVTSSEWIDEVATSSRDIAFIQKDANSVCSTEEPAPVVPETEEKVSLTVTHCSSCGETCSDSGVVPVEEPVVQEEVKPDDAPFITPSVNIETEFEIIPKEPPVASDTTSEVEDIAPVVETVVEAVEASTTTSEFYEVLKTVASIDTESDNAASPLLGSDSSSASVSAGALLSYVVGADTISSTAPTKIHGAAERALLAEASLQAVLAIEESAELDEILNHMEQNWNENAPKVDEAAALLLPYLKDSAKGVAFFDPADNEKVTQLAKRKHLPIGNLHVVGADGVGKDFITGLFGPTRPLHGKKEVFNSLAPVLKGGVEAIEQLVSRSGKAAVADWIPKLLETAAARSTTLAPMSTGPDYEAARILLQRAIMADAALQAIAGLSQQKLQAVKLLALNSEHVDEDIFDFIKRLIQEIGPLAVSPAKHAVKKFVRLFIDAPPKPQPVEQVSIKPAPGKLVLRQLLRENKTPARVSND</sequence>
<organism evidence="1 2">
    <name type="scientific">Dactylonectria macrodidyma</name>
    <dbReference type="NCBI Taxonomy" id="307937"/>
    <lineage>
        <taxon>Eukaryota</taxon>
        <taxon>Fungi</taxon>
        <taxon>Dikarya</taxon>
        <taxon>Ascomycota</taxon>
        <taxon>Pezizomycotina</taxon>
        <taxon>Sordariomycetes</taxon>
        <taxon>Hypocreomycetidae</taxon>
        <taxon>Hypocreales</taxon>
        <taxon>Nectriaceae</taxon>
        <taxon>Dactylonectria</taxon>
    </lineage>
</organism>
<dbReference type="OrthoDB" id="3693942at2759"/>
<dbReference type="InterPro" id="IPR043504">
    <property type="entry name" value="Peptidase_S1_PA_chymotrypsin"/>
</dbReference>
<dbReference type="InterPro" id="IPR009003">
    <property type="entry name" value="Peptidase_S1_PA"/>
</dbReference>
<evidence type="ECO:0000313" key="1">
    <source>
        <dbReference type="EMBL" id="KAH7161822.1"/>
    </source>
</evidence>
<proteinExistence type="predicted"/>
<reference evidence="1" key="1">
    <citation type="journal article" date="2021" name="Nat. Commun.">
        <title>Genetic determinants of endophytism in the Arabidopsis root mycobiome.</title>
        <authorList>
            <person name="Mesny F."/>
            <person name="Miyauchi S."/>
            <person name="Thiergart T."/>
            <person name="Pickel B."/>
            <person name="Atanasova L."/>
            <person name="Karlsson M."/>
            <person name="Huettel B."/>
            <person name="Barry K.W."/>
            <person name="Haridas S."/>
            <person name="Chen C."/>
            <person name="Bauer D."/>
            <person name="Andreopoulos W."/>
            <person name="Pangilinan J."/>
            <person name="LaButti K."/>
            <person name="Riley R."/>
            <person name="Lipzen A."/>
            <person name="Clum A."/>
            <person name="Drula E."/>
            <person name="Henrissat B."/>
            <person name="Kohler A."/>
            <person name="Grigoriev I.V."/>
            <person name="Martin F.M."/>
            <person name="Hacquard S."/>
        </authorList>
    </citation>
    <scope>NUCLEOTIDE SEQUENCE</scope>
    <source>
        <strain evidence="1">MPI-CAGE-AT-0147</strain>
    </source>
</reference>
<dbReference type="EMBL" id="JAGMUV010000004">
    <property type="protein sequence ID" value="KAH7161822.1"/>
    <property type="molecule type" value="Genomic_DNA"/>
</dbReference>
<comment type="caution">
    <text evidence="1">The sequence shown here is derived from an EMBL/GenBank/DDBJ whole genome shotgun (WGS) entry which is preliminary data.</text>
</comment>
<dbReference type="SUPFAM" id="SSF50494">
    <property type="entry name" value="Trypsin-like serine proteases"/>
    <property type="match status" value="1"/>
</dbReference>
<protein>
    <submittedName>
        <fullName evidence="1">Uncharacterized protein</fullName>
    </submittedName>
</protein>
<evidence type="ECO:0000313" key="2">
    <source>
        <dbReference type="Proteomes" id="UP000738349"/>
    </source>
</evidence>
<dbReference type="Proteomes" id="UP000738349">
    <property type="component" value="Unassembled WGS sequence"/>
</dbReference>
<keyword evidence="2" id="KW-1185">Reference proteome</keyword>
<dbReference type="AlphaFoldDB" id="A0A9P9FGH6"/>
<dbReference type="Gene3D" id="2.40.10.10">
    <property type="entry name" value="Trypsin-like serine proteases"/>
    <property type="match status" value="1"/>
</dbReference>